<feature type="site" description="Essential for prephenate dehydratase activity" evidence="8">
    <location>
        <position position="192"/>
    </location>
</feature>
<dbReference type="CDD" id="cd04905">
    <property type="entry name" value="ACT_CM-PDT"/>
    <property type="match status" value="1"/>
</dbReference>
<dbReference type="STRING" id="1365950.SAMN05428963_108131"/>
<dbReference type="SUPFAM" id="SSF53850">
    <property type="entry name" value="Periplasmic binding protein-like II"/>
    <property type="match status" value="1"/>
</dbReference>
<dbReference type="CDD" id="cd13631">
    <property type="entry name" value="PBP2_Ct-PDT_like"/>
    <property type="match status" value="1"/>
</dbReference>
<evidence type="ECO:0000256" key="3">
    <source>
        <dbReference type="ARBA" id="ARBA00022605"/>
    </source>
</evidence>
<keyword evidence="6" id="KW-0456">Lyase</keyword>
<dbReference type="PANTHER" id="PTHR21022:SF19">
    <property type="entry name" value="PREPHENATE DEHYDRATASE-RELATED"/>
    <property type="match status" value="1"/>
</dbReference>
<organism evidence="11 12">
    <name type="scientific">Consotaella salsifontis</name>
    <dbReference type="NCBI Taxonomy" id="1365950"/>
    <lineage>
        <taxon>Bacteria</taxon>
        <taxon>Pseudomonadati</taxon>
        <taxon>Pseudomonadota</taxon>
        <taxon>Alphaproteobacteria</taxon>
        <taxon>Hyphomicrobiales</taxon>
        <taxon>Aurantimonadaceae</taxon>
        <taxon>Consotaella</taxon>
    </lineage>
</organism>
<dbReference type="InterPro" id="IPR018528">
    <property type="entry name" value="Preph_deHydtase_CS"/>
</dbReference>
<dbReference type="Gene3D" id="3.40.190.10">
    <property type="entry name" value="Periplasmic binding protein-like II"/>
    <property type="match status" value="2"/>
</dbReference>
<dbReference type="PROSITE" id="PS51171">
    <property type="entry name" value="PREPHENATE_DEHYDR_3"/>
    <property type="match status" value="1"/>
</dbReference>
<dbReference type="InterPro" id="IPR008242">
    <property type="entry name" value="Chor_mutase/pphenate_deHydtase"/>
</dbReference>
<evidence type="ECO:0000313" key="12">
    <source>
        <dbReference type="Proteomes" id="UP000190135"/>
    </source>
</evidence>
<dbReference type="PIRSF" id="PIRSF001500">
    <property type="entry name" value="Chor_mut_pdt_Ppr"/>
    <property type="match status" value="1"/>
</dbReference>
<accession>A0A1T4S028</accession>
<comment type="catalytic activity">
    <reaction evidence="7">
        <text>prephenate + H(+) = 3-phenylpyruvate + CO2 + H2O</text>
        <dbReference type="Rhea" id="RHEA:21648"/>
        <dbReference type="ChEBI" id="CHEBI:15377"/>
        <dbReference type="ChEBI" id="CHEBI:15378"/>
        <dbReference type="ChEBI" id="CHEBI:16526"/>
        <dbReference type="ChEBI" id="CHEBI:18005"/>
        <dbReference type="ChEBI" id="CHEBI:29934"/>
        <dbReference type="EC" id="4.2.1.51"/>
    </reaction>
</comment>
<dbReference type="UniPathway" id="UPA00121">
    <property type="reaction ID" value="UER00345"/>
</dbReference>
<dbReference type="GO" id="GO:0005737">
    <property type="term" value="C:cytoplasm"/>
    <property type="evidence" value="ECO:0007669"/>
    <property type="project" value="TreeGrafter"/>
</dbReference>
<evidence type="ECO:0000256" key="2">
    <source>
        <dbReference type="ARBA" id="ARBA00013147"/>
    </source>
</evidence>
<dbReference type="GO" id="GO:0009094">
    <property type="term" value="P:L-phenylalanine biosynthetic process"/>
    <property type="evidence" value="ECO:0007669"/>
    <property type="project" value="UniProtKB-UniPathway"/>
</dbReference>
<keyword evidence="12" id="KW-1185">Reference proteome</keyword>
<dbReference type="EMBL" id="FUXL01000008">
    <property type="protein sequence ID" value="SKA21527.1"/>
    <property type="molecule type" value="Genomic_DNA"/>
</dbReference>
<dbReference type="Proteomes" id="UP000190135">
    <property type="component" value="Unassembled WGS sequence"/>
</dbReference>
<evidence type="ECO:0000259" key="10">
    <source>
        <dbReference type="PROSITE" id="PS51671"/>
    </source>
</evidence>
<reference evidence="11 12" key="1">
    <citation type="submission" date="2017-02" db="EMBL/GenBank/DDBJ databases">
        <authorList>
            <person name="Peterson S.W."/>
        </authorList>
    </citation>
    <scope>NUCLEOTIDE SEQUENCE [LARGE SCALE GENOMIC DNA]</scope>
    <source>
        <strain evidence="11 12">USBA 369</strain>
    </source>
</reference>
<evidence type="ECO:0000313" key="11">
    <source>
        <dbReference type="EMBL" id="SKA21527.1"/>
    </source>
</evidence>
<dbReference type="Gene3D" id="3.30.70.260">
    <property type="match status" value="1"/>
</dbReference>
<dbReference type="AlphaFoldDB" id="A0A1T4S028"/>
<dbReference type="GO" id="GO:0004664">
    <property type="term" value="F:prephenate dehydratase activity"/>
    <property type="evidence" value="ECO:0007669"/>
    <property type="project" value="UniProtKB-EC"/>
</dbReference>
<name>A0A1T4S028_9HYPH</name>
<dbReference type="EC" id="4.2.1.51" evidence="2"/>
<sequence length="328" mass="35731">MNLFDVMPEIDGRFIAYQGEPGANSDMACQAVFGDRLKRLPCASFDDAFDAVKSGRAVHDGEEVEVALAMIPIENTLAGRVADIHLLMPGSGLQIVGEHFMPIHFQLMALPGVTADGIRSVHSHIHALGQCRHYIRRKGWKAQVAADTAGAAREVAASGDKTRAALAPGLAADVYGLEILERNVEDGENNVTRFVILANPARRPLADFEEKRLSLWAPRQATLDETGRTYVSRDIVTTFVFRVKNIPAALYKALGGFATNGINMTKLESYQLGGSFAATLFYADVEGHPHDPALDRALKELQFFSAEYRNLGVYPAAEDRPALLLPGQ</sequence>
<feature type="domain" description="ACT" evidence="10">
    <location>
        <begin position="238"/>
        <end position="315"/>
    </location>
</feature>
<keyword evidence="5" id="KW-0584">Phenylalanine biosynthesis</keyword>
<evidence type="ECO:0000256" key="8">
    <source>
        <dbReference type="PIRSR" id="PIRSR001500-2"/>
    </source>
</evidence>
<comment type="pathway">
    <text evidence="1">Amino-acid biosynthesis; L-phenylalanine biosynthesis; phenylpyruvate from prephenate: step 1/1.</text>
</comment>
<gene>
    <name evidence="11" type="ORF">SAMN05428963_108131</name>
</gene>
<dbReference type="PROSITE" id="PS51671">
    <property type="entry name" value="ACT"/>
    <property type="match status" value="1"/>
</dbReference>
<evidence type="ECO:0000256" key="5">
    <source>
        <dbReference type="ARBA" id="ARBA00023222"/>
    </source>
</evidence>
<keyword evidence="4" id="KW-0057">Aromatic amino acid biosynthesis</keyword>
<evidence type="ECO:0000256" key="6">
    <source>
        <dbReference type="ARBA" id="ARBA00023239"/>
    </source>
</evidence>
<evidence type="ECO:0000256" key="7">
    <source>
        <dbReference type="ARBA" id="ARBA00047848"/>
    </source>
</evidence>
<evidence type="ECO:0000259" key="9">
    <source>
        <dbReference type="PROSITE" id="PS51171"/>
    </source>
</evidence>
<proteinExistence type="predicted"/>
<dbReference type="PROSITE" id="PS00857">
    <property type="entry name" value="PREPHENATE_DEHYDR_1"/>
    <property type="match status" value="1"/>
</dbReference>
<dbReference type="InterPro" id="IPR045865">
    <property type="entry name" value="ACT-like_dom_sf"/>
</dbReference>
<dbReference type="NCBIfam" id="NF008866">
    <property type="entry name" value="PRK11899.1"/>
    <property type="match status" value="1"/>
</dbReference>
<feature type="domain" description="Prephenate dehydratase" evidence="9">
    <location>
        <begin position="14"/>
        <end position="199"/>
    </location>
</feature>
<protein>
    <recommendedName>
        <fullName evidence="2">prephenate dehydratase</fullName>
        <ecNumber evidence="2">4.2.1.51</ecNumber>
    </recommendedName>
</protein>
<dbReference type="PANTHER" id="PTHR21022">
    <property type="entry name" value="PREPHENATE DEHYDRATASE P PROTEIN"/>
    <property type="match status" value="1"/>
</dbReference>
<evidence type="ECO:0000256" key="4">
    <source>
        <dbReference type="ARBA" id="ARBA00023141"/>
    </source>
</evidence>
<dbReference type="InterPro" id="IPR002912">
    <property type="entry name" value="ACT_dom"/>
</dbReference>
<keyword evidence="3" id="KW-0028">Amino-acid biosynthesis</keyword>
<dbReference type="SUPFAM" id="SSF55021">
    <property type="entry name" value="ACT-like"/>
    <property type="match status" value="1"/>
</dbReference>
<dbReference type="Pfam" id="PF00800">
    <property type="entry name" value="PDT"/>
    <property type="match status" value="1"/>
</dbReference>
<evidence type="ECO:0000256" key="1">
    <source>
        <dbReference type="ARBA" id="ARBA00004741"/>
    </source>
</evidence>
<dbReference type="InterPro" id="IPR001086">
    <property type="entry name" value="Preph_deHydtase"/>
</dbReference>